<evidence type="ECO:0000313" key="1">
    <source>
        <dbReference type="EMBL" id="EXB02210.1"/>
    </source>
</evidence>
<accession>A0A009HGX2</accession>
<dbReference type="Proteomes" id="UP000020595">
    <property type="component" value="Unassembled WGS sequence"/>
</dbReference>
<organism evidence="1 2">
    <name type="scientific">Acinetobacter baumannii (strain 1295743)</name>
    <dbReference type="NCBI Taxonomy" id="1310613"/>
    <lineage>
        <taxon>Bacteria</taxon>
        <taxon>Pseudomonadati</taxon>
        <taxon>Pseudomonadota</taxon>
        <taxon>Gammaproteobacteria</taxon>
        <taxon>Moraxellales</taxon>
        <taxon>Moraxellaceae</taxon>
        <taxon>Acinetobacter</taxon>
        <taxon>Acinetobacter calcoaceticus/baumannii complex</taxon>
    </lineage>
</organism>
<protein>
    <submittedName>
        <fullName evidence="1">Uncharacterized protein</fullName>
    </submittedName>
</protein>
<reference evidence="1 2" key="1">
    <citation type="submission" date="2014-02" db="EMBL/GenBank/DDBJ databases">
        <title>Comparative genomics and transcriptomics to identify genetic mechanisms underlying the emergence of carbapenem resistant Acinetobacter baumannii (CRAb).</title>
        <authorList>
            <person name="Harris A.D."/>
            <person name="Johnson K.J."/>
            <person name="George J."/>
            <person name="Shefchek K."/>
            <person name="Daugherty S.C."/>
            <person name="Parankush S."/>
            <person name="Sadzewicz L."/>
            <person name="Tallon L."/>
            <person name="Sengamalay N."/>
            <person name="Hazen T.H."/>
            <person name="Rasko D.A."/>
        </authorList>
    </citation>
    <scope>NUCLEOTIDE SEQUENCE [LARGE SCALE GENOMIC DNA]</scope>
    <source>
        <strain evidence="1 2">1295743</strain>
    </source>
</reference>
<evidence type="ECO:0000313" key="2">
    <source>
        <dbReference type="Proteomes" id="UP000020595"/>
    </source>
</evidence>
<gene>
    <name evidence="1" type="ORF">J512_4319</name>
</gene>
<proteinExistence type="predicted"/>
<comment type="caution">
    <text evidence="1">The sequence shown here is derived from an EMBL/GenBank/DDBJ whole genome shotgun (WGS) entry which is preliminary data.</text>
</comment>
<name>A0A009HGX2_ACIB9</name>
<sequence>MQTTSSFDIALIIIERISYSEYKLAVCCTRLDE</sequence>
<feature type="non-terminal residue" evidence="1">
    <location>
        <position position="33"/>
    </location>
</feature>
<dbReference type="EMBL" id="JEWH01000135">
    <property type="protein sequence ID" value="EXB02210.1"/>
    <property type="molecule type" value="Genomic_DNA"/>
</dbReference>
<dbReference type="AlphaFoldDB" id="A0A009HGX2"/>